<organism evidence="2 3">
    <name type="scientific">Paractinoplanes ferrugineus</name>
    <dbReference type="NCBI Taxonomy" id="113564"/>
    <lineage>
        <taxon>Bacteria</taxon>
        <taxon>Bacillati</taxon>
        <taxon>Actinomycetota</taxon>
        <taxon>Actinomycetes</taxon>
        <taxon>Micromonosporales</taxon>
        <taxon>Micromonosporaceae</taxon>
        <taxon>Paractinoplanes</taxon>
    </lineage>
</organism>
<dbReference type="Proteomes" id="UP000598174">
    <property type="component" value="Unassembled WGS sequence"/>
</dbReference>
<sequence length="270" mass="29009">MNPWFTATTPTQDVSTVRRPLTSAELDTLRRQIHSDAAGPQELVTAVVTAVFDALLTDQGRTYRDHQDDALFDRSRYAIPVSQWTAIVTTVTDRAYTWGAATSTGMNLAALLPGSYDDPAVPTPLLQPIGGSSHLVRLDISREATATVASCQQHLIELADAYGTGSDHYRNAAASWSLQLTALISAPPGVHRVLHPDGPLSLYVSTDDAGHYGIVFEPLARHCTVAGCYAVTAAGGQWQPSCPDAVVIDHEHQPSHPADGPQPGRWTTRP</sequence>
<evidence type="ECO:0000313" key="3">
    <source>
        <dbReference type="Proteomes" id="UP000598174"/>
    </source>
</evidence>
<evidence type="ECO:0000313" key="2">
    <source>
        <dbReference type="EMBL" id="GIE14171.1"/>
    </source>
</evidence>
<keyword evidence="3" id="KW-1185">Reference proteome</keyword>
<gene>
    <name evidence="2" type="ORF">Afe05nite_60110</name>
</gene>
<dbReference type="AlphaFoldDB" id="A0A919J3L4"/>
<protein>
    <submittedName>
        <fullName evidence="2">Uncharacterized protein</fullName>
    </submittedName>
</protein>
<accession>A0A919J3L4</accession>
<evidence type="ECO:0000256" key="1">
    <source>
        <dbReference type="SAM" id="MobiDB-lite"/>
    </source>
</evidence>
<dbReference type="EMBL" id="BOMM01000052">
    <property type="protein sequence ID" value="GIE14171.1"/>
    <property type="molecule type" value="Genomic_DNA"/>
</dbReference>
<comment type="caution">
    <text evidence="2">The sequence shown here is derived from an EMBL/GenBank/DDBJ whole genome shotgun (WGS) entry which is preliminary data.</text>
</comment>
<proteinExistence type="predicted"/>
<reference evidence="2" key="1">
    <citation type="submission" date="2021-01" db="EMBL/GenBank/DDBJ databases">
        <title>Whole genome shotgun sequence of Actinoplanes ferrugineus NBRC 15555.</title>
        <authorList>
            <person name="Komaki H."/>
            <person name="Tamura T."/>
        </authorList>
    </citation>
    <scope>NUCLEOTIDE SEQUENCE</scope>
    <source>
        <strain evidence="2">NBRC 15555</strain>
    </source>
</reference>
<feature type="region of interest" description="Disordered" evidence="1">
    <location>
        <begin position="250"/>
        <end position="270"/>
    </location>
</feature>
<name>A0A919J3L4_9ACTN</name>